<comment type="caution">
    <text evidence="4">The sequence shown here is derived from an EMBL/GenBank/DDBJ whole genome shotgun (WGS) entry which is preliminary data.</text>
</comment>
<keyword evidence="2" id="KW-0418">Kinase</keyword>
<evidence type="ECO:0000259" key="3">
    <source>
        <dbReference type="Pfam" id="PF00294"/>
    </source>
</evidence>
<dbReference type="EMBL" id="ABVL01000025">
    <property type="protein sequence ID" value="EDY17003.1"/>
    <property type="molecule type" value="Genomic_DNA"/>
</dbReference>
<keyword evidence="1" id="KW-0808">Transferase</keyword>
<dbReference type="AlphaFoldDB" id="B4D9A0"/>
<dbReference type="GO" id="GO:0005829">
    <property type="term" value="C:cytosol"/>
    <property type="evidence" value="ECO:0007669"/>
    <property type="project" value="TreeGrafter"/>
</dbReference>
<dbReference type="SUPFAM" id="SSF53613">
    <property type="entry name" value="Ribokinase-like"/>
    <property type="match status" value="1"/>
</dbReference>
<dbReference type="STRING" id="497964.CfE428DRAFT_5490"/>
<feature type="domain" description="Carbohydrate kinase PfkB" evidence="3">
    <location>
        <begin position="30"/>
        <end position="317"/>
    </location>
</feature>
<sequence>MNTRSGILAGGNWIIDHVKIIDTWPSQDALANILSSTHGTGGSPYNILIDLAKLGTPFPLAAVGLVGQDGDGQIILDDCVKFKIDASALQQTDKAPTSYTDVMTVQSNGRRTFFHARGANALLDSPHFDFSKTTARLFHLGYLLLLDILDSEHPQYGTVAAEVLSRAQAAGLKTSIDLVSEDSDRFAKVVSPALKHVDLCIMNEFEAGRVTGLPIRTDSGLDRVALKKAMEQILAAGVREHVIIHFPEGGAALGRDGQFCEHASVKLPSSYIKGAAGAGDAFTAGVLLGWHEHLPVKDWLRYGVCAAAANLADETCTGGMLPLAQVLEIGTRFGFRA</sequence>
<evidence type="ECO:0000313" key="4">
    <source>
        <dbReference type="EMBL" id="EDY17003.1"/>
    </source>
</evidence>
<dbReference type="PANTHER" id="PTHR10584">
    <property type="entry name" value="SUGAR KINASE"/>
    <property type="match status" value="1"/>
</dbReference>
<name>B4D9A0_9BACT</name>
<dbReference type="InParanoid" id="B4D9A0"/>
<dbReference type="RefSeq" id="WP_006982811.1">
    <property type="nucleotide sequence ID" value="NZ_ABVL01000025.1"/>
</dbReference>
<keyword evidence="5" id="KW-1185">Reference proteome</keyword>
<reference evidence="4 5" key="1">
    <citation type="journal article" date="2011" name="J. Bacteriol.">
        <title>Genome sequence of Chthoniobacter flavus Ellin428, an aerobic heterotrophic soil bacterium.</title>
        <authorList>
            <person name="Kant R."/>
            <person name="van Passel M.W."/>
            <person name="Palva A."/>
            <person name="Lucas S."/>
            <person name="Lapidus A."/>
            <person name="Glavina Del Rio T."/>
            <person name="Dalin E."/>
            <person name="Tice H."/>
            <person name="Bruce D."/>
            <person name="Goodwin L."/>
            <person name="Pitluck S."/>
            <person name="Larimer F.W."/>
            <person name="Land M.L."/>
            <person name="Hauser L."/>
            <person name="Sangwan P."/>
            <person name="de Vos W.M."/>
            <person name="Janssen P.H."/>
            <person name="Smidt H."/>
        </authorList>
    </citation>
    <scope>NUCLEOTIDE SEQUENCE [LARGE SCALE GENOMIC DNA]</scope>
    <source>
        <strain evidence="4 5">Ellin428</strain>
    </source>
</reference>
<dbReference type="eggNOG" id="COG0524">
    <property type="taxonomic scope" value="Bacteria"/>
</dbReference>
<dbReference type="GO" id="GO:0016301">
    <property type="term" value="F:kinase activity"/>
    <property type="evidence" value="ECO:0007669"/>
    <property type="project" value="UniProtKB-KW"/>
</dbReference>
<dbReference type="InterPro" id="IPR029056">
    <property type="entry name" value="Ribokinase-like"/>
</dbReference>
<evidence type="ECO:0000313" key="5">
    <source>
        <dbReference type="Proteomes" id="UP000005824"/>
    </source>
</evidence>
<evidence type="ECO:0000256" key="1">
    <source>
        <dbReference type="ARBA" id="ARBA00022679"/>
    </source>
</evidence>
<protein>
    <submittedName>
        <fullName evidence="4">PfkB domain protein</fullName>
    </submittedName>
</protein>
<dbReference type="Pfam" id="PF00294">
    <property type="entry name" value="PfkB"/>
    <property type="match status" value="1"/>
</dbReference>
<accession>B4D9A0</accession>
<dbReference type="Gene3D" id="3.40.1190.20">
    <property type="match status" value="1"/>
</dbReference>
<evidence type="ECO:0000256" key="2">
    <source>
        <dbReference type="ARBA" id="ARBA00022777"/>
    </source>
</evidence>
<organism evidence="4 5">
    <name type="scientific">Chthoniobacter flavus Ellin428</name>
    <dbReference type="NCBI Taxonomy" id="497964"/>
    <lineage>
        <taxon>Bacteria</taxon>
        <taxon>Pseudomonadati</taxon>
        <taxon>Verrucomicrobiota</taxon>
        <taxon>Spartobacteria</taxon>
        <taxon>Chthoniobacterales</taxon>
        <taxon>Chthoniobacteraceae</taxon>
        <taxon>Chthoniobacter</taxon>
    </lineage>
</organism>
<dbReference type="InterPro" id="IPR011611">
    <property type="entry name" value="PfkB_dom"/>
</dbReference>
<dbReference type="Proteomes" id="UP000005824">
    <property type="component" value="Unassembled WGS sequence"/>
</dbReference>
<dbReference type="PANTHER" id="PTHR10584:SF166">
    <property type="entry name" value="RIBOKINASE"/>
    <property type="match status" value="1"/>
</dbReference>
<gene>
    <name evidence="4" type="ORF">CfE428DRAFT_5490</name>
</gene>
<proteinExistence type="predicted"/>